<dbReference type="SUPFAM" id="SSF52172">
    <property type="entry name" value="CheY-like"/>
    <property type="match status" value="1"/>
</dbReference>
<dbReference type="Pfam" id="PF00072">
    <property type="entry name" value="Response_reg"/>
    <property type="match status" value="1"/>
</dbReference>
<dbReference type="Proteomes" id="UP000032668">
    <property type="component" value="Unassembled WGS sequence"/>
</dbReference>
<dbReference type="InterPro" id="IPR050595">
    <property type="entry name" value="Bact_response_regulator"/>
</dbReference>
<sequence>MGQKLARKTVDETVLVVDDEPTVRMLVAETLKDQGLATVEAENADAALLILQSVARIDLMVTDITLPGVNGRQLAETAKHLRPGLKVLFMTGYAHDAGFGSASSGGAEIITKPFSLAMLGLKVHNLLAESSPSSS</sequence>
<dbReference type="SMART" id="SM00448">
    <property type="entry name" value="REC"/>
    <property type="match status" value="1"/>
</dbReference>
<dbReference type="PANTHER" id="PTHR44591">
    <property type="entry name" value="STRESS RESPONSE REGULATOR PROTEIN 1"/>
    <property type="match status" value="1"/>
</dbReference>
<dbReference type="PANTHER" id="PTHR44591:SF21">
    <property type="entry name" value="TWO-COMPONENT RESPONSE REGULATOR"/>
    <property type="match status" value="1"/>
</dbReference>
<dbReference type="InterPro" id="IPR001789">
    <property type="entry name" value="Sig_transdc_resp-reg_receiver"/>
</dbReference>
<gene>
    <name evidence="4" type="ORF">Aam_127_025</name>
</gene>
<evidence type="ECO:0000259" key="3">
    <source>
        <dbReference type="PROSITE" id="PS50110"/>
    </source>
</evidence>
<comment type="caution">
    <text evidence="4">The sequence shown here is derived from an EMBL/GenBank/DDBJ whole genome shotgun (WGS) entry which is preliminary data.</text>
</comment>
<dbReference type="InterPro" id="IPR011006">
    <property type="entry name" value="CheY-like_superfamily"/>
</dbReference>
<feature type="modified residue" description="4-aspartylphosphate" evidence="2">
    <location>
        <position position="63"/>
    </location>
</feature>
<reference evidence="4 5" key="1">
    <citation type="submission" date="2012-11" db="EMBL/GenBank/DDBJ databases">
        <title>Whole genome sequence of Acidocella aminolytica 101 = DSM 11237.</title>
        <authorList>
            <person name="Azuma Y."/>
            <person name="Higashiura N."/>
            <person name="Hirakawa H."/>
            <person name="Matsushita K."/>
        </authorList>
    </citation>
    <scope>NUCLEOTIDE SEQUENCE [LARGE SCALE GENOMIC DNA]</scope>
    <source>
        <strain evidence="5">101 / DSM 11237</strain>
    </source>
</reference>
<feature type="domain" description="Response regulatory" evidence="3">
    <location>
        <begin position="13"/>
        <end position="127"/>
    </location>
</feature>
<organism evidence="4 5">
    <name type="scientific">Acidocella aminolytica 101 = DSM 11237</name>
    <dbReference type="NCBI Taxonomy" id="1120923"/>
    <lineage>
        <taxon>Bacteria</taxon>
        <taxon>Pseudomonadati</taxon>
        <taxon>Pseudomonadota</taxon>
        <taxon>Alphaproteobacteria</taxon>
        <taxon>Acetobacterales</taxon>
        <taxon>Acidocellaceae</taxon>
        <taxon>Acidocella</taxon>
    </lineage>
</organism>
<evidence type="ECO:0000256" key="2">
    <source>
        <dbReference type="PROSITE-ProRule" id="PRU00169"/>
    </source>
</evidence>
<dbReference type="OrthoDB" id="8019678at2"/>
<dbReference type="RefSeq" id="WP_082075785.1">
    <property type="nucleotide sequence ID" value="NZ_BANC01000125.1"/>
</dbReference>
<evidence type="ECO:0000313" key="5">
    <source>
        <dbReference type="Proteomes" id="UP000032668"/>
    </source>
</evidence>
<evidence type="ECO:0000313" key="4">
    <source>
        <dbReference type="EMBL" id="GAN81946.1"/>
    </source>
</evidence>
<keyword evidence="1 2" id="KW-0597">Phosphoprotein</keyword>
<evidence type="ECO:0000256" key="1">
    <source>
        <dbReference type="ARBA" id="ARBA00022553"/>
    </source>
</evidence>
<dbReference type="STRING" id="1120923.SAMN02746095_01147"/>
<name>A0A0D6PKH4_9PROT</name>
<dbReference type="AlphaFoldDB" id="A0A0D6PKH4"/>
<proteinExistence type="predicted"/>
<dbReference type="EMBL" id="BANC01000125">
    <property type="protein sequence ID" value="GAN81946.1"/>
    <property type="molecule type" value="Genomic_DNA"/>
</dbReference>
<dbReference type="GO" id="GO:0000160">
    <property type="term" value="P:phosphorelay signal transduction system"/>
    <property type="evidence" value="ECO:0007669"/>
    <property type="project" value="InterPro"/>
</dbReference>
<dbReference type="Gene3D" id="3.40.50.2300">
    <property type="match status" value="1"/>
</dbReference>
<accession>A0A0D6PKH4</accession>
<dbReference type="PROSITE" id="PS50110">
    <property type="entry name" value="RESPONSE_REGULATORY"/>
    <property type="match status" value="1"/>
</dbReference>
<keyword evidence="5" id="KW-1185">Reference proteome</keyword>
<protein>
    <submittedName>
        <fullName evidence="4">Two component transcriptional regulator</fullName>
    </submittedName>
</protein>